<dbReference type="InterPro" id="IPR027417">
    <property type="entry name" value="P-loop_NTPase"/>
</dbReference>
<evidence type="ECO:0000313" key="3">
    <source>
        <dbReference type="Proteomes" id="UP000251995"/>
    </source>
</evidence>
<dbReference type="GO" id="GO:0005524">
    <property type="term" value="F:ATP binding"/>
    <property type="evidence" value="ECO:0007669"/>
    <property type="project" value="UniProtKB-KW"/>
</dbReference>
<dbReference type="AlphaFoldDB" id="A0A344UQZ5"/>
<dbReference type="Proteomes" id="UP000251995">
    <property type="component" value="Chromosome"/>
</dbReference>
<dbReference type="PANTHER" id="PTHR30050:SF4">
    <property type="entry name" value="ATP-BINDING PROTEIN RV3427C IN INSERTION SEQUENCE-RELATED"/>
    <property type="match status" value="1"/>
</dbReference>
<keyword evidence="2" id="KW-0067">ATP-binding</keyword>
<dbReference type="SUPFAM" id="SSF52540">
    <property type="entry name" value="P-loop containing nucleoside triphosphate hydrolases"/>
    <property type="match status" value="1"/>
</dbReference>
<dbReference type="PIRSF" id="PIRSF003073">
    <property type="entry name" value="DNAC_TnpB_IstB"/>
    <property type="match status" value="1"/>
</dbReference>
<dbReference type="OrthoDB" id="9773429at2"/>
<dbReference type="GO" id="GO:0006260">
    <property type="term" value="P:DNA replication"/>
    <property type="evidence" value="ECO:0007669"/>
    <property type="project" value="TreeGrafter"/>
</dbReference>
<dbReference type="InterPro" id="IPR028350">
    <property type="entry name" value="DNAC/IstB-like"/>
</dbReference>
<evidence type="ECO:0000259" key="1">
    <source>
        <dbReference type="Pfam" id="PF01695"/>
    </source>
</evidence>
<keyword evidence="3" id="KW-1185">Reference proteome</keyword>
<feature type="domain" description="IstB-like ATP-binding" evidence="1">
    <location>
        <begin position="33"/>
        <end position="244"/>
    </location>
</feature>
<reference evidence="2 3" key="1">
    <citation type="submission" date="2017-12" db="EMBL/GenBank/DDBJ databases">
        <title>The whole genome sequence of the Acidipropionibacterium virtanenii sp. nov. type strain JS278.</title>
        <authorList>
            <person name="Laine P."/>
            <person name="Deptula P."/>
            <person name="Varmanen P."/>
            <person name="Auvinen P."/>
        </authorList>
    </citation>
    <scope>NUCLEOTIDE SEQUENCE [LARGE SCALE GENOMIC DNA]</scope>
    <source>
        <strain evidence="2 3">JS278</strain>
    </source>
</reference>
<dbReference type="InterPro" id="IPR002611">
    <property type="entry name" value="IstB_ATP-bd"/>
</dbReference>
<dbReference type="RefSeq" id="WP_114043818.1">
    <property type="nucleotide sequence ID" value="NZ_CP025198.1"/>
</dbReference>
<keyword evidence="2" id="KW-0547">Nucleotide-binding</keyword>
<accession>A0A344UQZ5</accession>
<protein>
    <submittedName>
        <fullName evidence="2">Insertion sequence IS5376 putative ATP-binding protein</fullName>
    </submittedName>
</protein>
<sequence>MSIIDIETTRKLREMGAGDLLSALEAQDDVLAGGLAFGERIRLIVDDAYIAFTDTKVTGLIRRAGLRYPNADLRSVDLVDQRGLDRSVLAELATCGFVAAHRNVVLQGFTGSGKSYLASAIAKAACAHRYRAHVIRMPDLAEAWRVAGDRPGGTSKFIKKYAAFTVLVLDEWLLDPPDEPMRAMLLELMKHRHDTGSTIFATQYAKKDWHARLGGGVHADAILDRIVHTAVWINTGQVNMREKAAQDGHASQGMG</sequence>
<dbReference type="KEGG" id="acij:JS278_00500"/>
<organism evidence="2 3">
    <name type="scientific">Acidipropionibacterium virtanenii</name>
    <dbReference type="NCBI Taxonomy" id="2057246"/>
    <lineage>
        <taxon>Bacteria</taxon>
        <taxon>Bacillati</taxon>
        <taxon>Actinomycetota</taxon>
        <taxon>Actinomycetes</taxon>
        <taxon>Propionibacteriales</taxon>
        <taxon>Propionibacteriaceae</taxon>
        <taxon>Acidipropionibacterium</taxon>
    </lineage>
</organism>
<dbReference type="PANTHER" id="PTHR30050">
    <property type="entry name" value="CHROMOSOMAL REPLICATION INITIATOR PROTEIN DNAA"/>
    <property type="match status" value="1"/>
</dbReference>
<gene>
    <name evidence="2" type="ORF">JS278_00500</name>
</gene>
<dbReference type="Pfam" id="PF01695">
    <property type="entry name" value="IstB_IS21"/>
    <property type="match status" value="1"/>
</dbReference>
<evidence type="ECO:0000313" key="2">
    <source>
        <dbReference type="EMBL" id="AXE37693.1"/>
    </source>
</evidence>
<proteinExistence type="predicted"/>
<dbReference type="EMBL" id="CP025198">
    <property type="protein sequence ID" value="AXE37693.1"/>
    <property type="molecule type" value="Genomic_DNA"/>
</dbReference>
<name>A0A344UQZ5_9ACTN</name>
<dbReference type="Gene3D" id="3.40.50.300">
    <property type="entry name" value="P-loop containing nucleotide triphosphate hydrolases"/>
    <property type="match status" value="1"/>
</dbReference>